<dbReference type="AlphaFoldDB" id="A0A9X3X368"/>
<proteinExistence type="predicted"/>
<name>A0A9X3X368_9BACT</name>
<sequence>MQFLNDLDIGEMIAITEQWTGALKPVFLGIAELAPLLPRVEEDHGALVNARAGSSAETALRALSDQAKALDSRHDHLQRALHFGLRAAKEALLGQDPPDVALAEAIDAAHEKLLPTGLEVVKASYESEAGNAVQMAQLAKKELSGVLEQIRVLPNVSALDLVLQIGTVGASLGAVEQKKSMTAVAAAKEEIPAAEVRRRMRT</sequence>
<keyword evidence="2" id="KW-1185">Reference proteome</keyword>
<dbReference type="Proteomes" id="UP001151081">
    <property type="component" value="Unassembled WGS sequence"/>
</dbReference>
<dbReference type="EMBL" id="JAGTJJ010000002">
    <property type="protein sequence ID" value="MDC3980521.1"/>
    <property type="molecule type" value="Genomic_DNA"/>
</dbReference>
<dbReference type="RefSeq" id="WP_272417558.1">
    <property type="nucleotide sequence ID" value="NZ_JAGTJJ010000002.1"/>
</dbReference>
<gene>
    <name evidence="1" type="ORF">KEG57_08455</name>
</gene>
<accession>A0A9X3X368</accession>
<comment type="caution">
    <text evidence="1">The sequence shown here is derived from an EMBL/GenBank/DDBJ whole genome shotgun (WGS) entry which is preliminary data.</text>
</comment>
<evidence type="ECO:0000313" key="2">
    <source>
        <dbReference type="Proteomes" id="UP001151081"/>
    </source>
</evidence>
<organism evidence="1 2">
    <name type="scientific">Polyangium jinanense</name>
    <dbReference type="NCBI Taxonomy" id="2829994"/>
    <lineage>
        <taxon>Bacteria</taxon>
        <taxon>Pseudomonadati</taxon>
        <taxon>Myxococcota</taxon>
        <taxon>Polyangia</taxon>
        <taxon>Polyangiales</taxon>
        <taxon>Polyangiaceae</taxon>
        <taxon>Polyangium</taxon>
    </lineage>
</organism>
<protein>
    <submittedName>
        <fullName evidence="1">Uncharacterized protein</fullName>
    </submittedName>
</protein>
<reference evidence="1 2" key="1">
    <citation type="submission" date="2021-04" db="EMBL/GenBank/DDBJ databases">
        <title>Genome analysis of Polyangium sp.</title>
        <authorList>
            <person name="Li Y."/>
            <person name="Wang J."/>
        </authorList>
    </citation>
    <scope>NUCLEOTIDE SEQUENCE [LARGE SCALE GENOMIC DNA]</scope>
    <source>
        <strain evidence="1 2">SDU14</strain>
    </source>
</reference>
<evidence type="ECO:0000313" key="1">
    <source>
        <dbReference type="EMBL" id="MDC3980521.1"/>
    </source>
</evidence>